<dbReference type="OrthoDB" id="80146at2759"/>
<accession>A0A485KMQ1</accession>
<name>A0A485KMQ1_9STRA</name>
<evidence type="ECO:0000313" key="3">
    <source>
        <dbReference type="Proteomes" id="UP000332933"/>
    </source>
</evidence>
<sequence length="183" mass="19784">MTALSSQHLCHFNGCENIVVPGTRKCESHKKKGICTIADCRNQVYRGGVCVRHGARSAMCSVKGCTKKLRVGDVCHFHAAHLPTSPCAHKGCTSLARGTATCKRHSLAAILARHQRPSSHDTAMKMQEVAGRVVLDEAQDAVGLDEDILDAIAWCDFDVILLSDIVIVVDAMLDRGPCLLLQP</sequence>
<proteinExistence type="predicted"/>
<dbReference type="Proteomes" id="UP000332933">
    <property type="component" value="Unassembled WGS sequence"/>
</dbReference>
<protein>
    <submittedName>
        <fullName evidence="2">Aste57867_9379 protein</fullName>
    </submittedName>
</protein>
<evidence type="ECO:0000313" key="2">
    <source>
        <dbReference type="EMBL" id="VFT86260.1"/>
    </source>
</evidence>
<keyword evidence="3" id="KW-1185">Reference proteome</keyword>
<reference evidence="1" key="2">
    <citation type="submission" date="2019-06" db="EMBL/GenBank/DDBJ databases">
        <title>Genomics analysis of Aphanomyces spp. identifies a new class of oomycete effector associated with host adaptation.</title>
        <authorList>
            <person name="Gaulin E."/>
        </authorList>
    </citation>
    <scope>NUCLEOTIDE SEQUENCE</scope>
    <source>
        <strain evidence="1">CBS 578.67</strain>
    </source>
</reference>
<dbReference type="AlphaFoldDB" id="A0A485KMQ1"/>
<dbReference type="EMBL" id="VJMH01005138">
    <property type="protein sequence ID" value="KAF0700100.1"/>
    <property type="molecule type" value="Genomic_DNA"/>
</dbReference>
<gene>
    <name evidence="2" type="primary">Aste57867_9379</name>
    <name evidence="1" type="ORF">As57867_009343</name>
    <name evidence="2" type="ORF">ASTE57867_9379</name>
</gene>
<reference evidence="2 3" key="1">
    <citation type="submission" date="2019-03" db="EMBL/GenBank/DDBJ databases">
        <authorList>
            <person name="Gaulin E."/>
            <person name="Dumas B."/>
        </authorList>
    </citation>
    <scope>NUCLEOTIDE SEQUENCE [LARGE SCALE GENOMIC DNA]</scope>
    <source>
        <strain evidence="2">CBS 568.67</strain>
    </source>
</reference>
<dbReference type="EMBL" id="CAADRA010005159">
    <property type="protein sequence ID" value="VFT86260.1"/>
    <property type="molecule type" value="Genomic_DNA"/>
</dbReference>
<evidence type="ECO:0000313" key="1">
    <source>
        <dbReference type="EMBL" id="KAF0700100.1"/>
    </source>
</evidence>
<organism evidence="2 3">
    <name type="scientific">Aphanomyces stellatus</name>
    <dbReference type="NCBI Taxonomy" id="120398"/>
    <lineage>
        <taxon>Eukaryota</taxon>
        <taxon>Sar</taxon>
        <taxon>Stramenopiles</taxon>
        <taxon>Oomycota</taxon>
        <taxon>Saprolegniomycetes</taxon>
        <taxon>Saprolegniales</taxon>
        <taxon>Verrucalvaceae</taxon>
        <taxon>Aphanomyces</taxon>
    </lineage>
</organism>